<keyword evidence="7" id="KW-1185">Reference proteome</keyword>
<dbReference type="PROSITE" id="PS50830">
    <property type="entry name" value="TNASE_3"/>
    <property type="match status" value="1"/>
</dbReference>
<evidence type="ECO:0000259" key="5">
    <source>
        <dbReference type="PROSITE" id="PS50830"/>
    </source>
</evidence>
<dbReference type="PANTHER" id="PTHR12302">
    <property type="entry name" value="EBNA2 BINDING PROTEIN P100"/>
    <property type="match status" value="1"/>
</dbReference>
<proteinExistence type="predicted"/>
<dbReference type="SMART" id="SM00318">
    <property type="entry name" value="SNc"/>
    <property type="match status" value="1"/>
</dbReference>
<evidence type="ECO:0000313" key="7">
    <source>
        <dbReference type="Proteomes" id="UP000644693"/>
    </source>
</evidence>
<evidence type="ECO:0000256" key="4">
    <source>
        <dbReference type="SAM" id="MobiDB-lite"/>
    </source>
</evidence>
<dbReference type="EMBL" id="BMYM01000001">
    <property type="protein sequence ID" value="GHD29970.1"/>
    <property type="molecule type" value="Genomic_DNA"/>
</dbReference>
<organism evidence="6 7">
    <name type="scientific">Parahalioglobus pacificus</name>
    <dbReference type="NCBI Taxonomy" id="930806"/>
    <lineage>
        <taxon>Bacteria</taxon>
        <taxon>Pseudomonadati</taxon>
        <taxon>Pseudomonadota</taxon>
        <taxon>Gammaproteobacteria</taxon>
        <taxon>Cellvibrionales</taxon>
        <taxon>Halieaceae</taxon>
        <taxon>Parahalioglobus</taxon>
    </lineage>
</organism>
<dbReference type="AlphaFoldDB" id="A0A918XFQ2"/>
<accession>A0A918XFQ2</accession>
<evidence type="ECO:0000256" key="2">
    <source>
        <dbReference type="ARBA" id="ARBA00022759"/>
    </source>
</evidence>
<evidence type="ECO:0000313" key="6">
    <source>
        <dbReference type="EMBL" id="GHD29970.1"/>
    </source>
</evidence>
<keyword evidence="3" id="KW-0378">Hydrolase</keyword>
<evidence type="ECO:0000256" key="3">
    <source>
        <dbReference type="ARBA" id="ARBA00022801"/>
    </source>
</evidence>
<dbReference type="PANTHER" id="PTHR12302:SF3">
    <property type="entry name" value="SERINE_THREONINE-PROTEIN KINASE 31"/>
    <property type="match status" value="1"/>
</dbReference>
<sequence length="206" mass="23715">MARRGRRRGRWLIIALVLLSAFQWWRDGEISWPNAVLDNLQEWANRPEASWRQASDTLNEAAPAIPEDFDLVGKVVRVSDGDSLSLLAADGKQYALRLYGVDAPERDQPFGDQSRAHLRRLVDGRSVGATVESVDDYQRQVVEVFIDGRSVNLMMLEAGMAWWYRYYARARSDMGEAERVARAKERGLWSQPDPVEPRRWRQQNRG</sequence>
<protein>
    <recommendedName>
        <fullName evidence="5">TNase-like domain-containing protein</fullName>
    </recommendedName>
</protein>
<comment type="caution">
    <text evidence="6">The sequence shown here is derived from an EMBL/GenBank/DDBJ whole genome shotgun (WGS) entry which is preliminary data.</text>
</comment>
<dbReference type="InterPro" id="IPR035437">
    <property type="entry name" value="SNase_OB-fold_sf"/>
</dbReference>
<dbReference type="GO" id="GO:0004519">
    <property type="term" value="F:endonuclease activity"/>
    <property type="evidence" value="ECO:0007669"/>
    <property type="project" value="UniProtKB-KW"/>
</dbReference>
<dbReference type="Proteomes" id="UP000644693">
    <property type="component" value="Unassembled WGS sequence"/>
</dbReference>
<reference evidence="6" key="1">
    <citation type="journal article" date="2014" name="Int. J. Syst. Evol. Microbiol.">
        <title>Complete genome sequence of Corynebacterium casei LMG S-19264T (=DSM 44701T), isolated from a smear-ripened cheese.</title>
        <authorList>
            <consortium name="US DOE Joint Genome Institute (JGI-PGF)"/>
            <person name="Walter F."/>
            <person name="Albersmeier A."/>
            <person name="Kalinowski J."/>
            <person name="Ruckert C."/>
        </authorList>
    </citation>
    <scope>NUCLEOTIDE SEQUENCE</scope>
    <source>
        <strain evidence="6">KCTC 23430</strain>
    </source>
</reference>
<dbReference type="InterPro" id="IPR016071">
    <property type="entry name" value="Staphylococal_nuclease_OB-fold"/>
</dbReference>
<gene>
    <name evidence="6" type="ORF">GCM10007053_11250</name>
</gene>
<reference evidence="6" key="2">
    <citation type="submission" date="2020-09" db="EMBL/GenBank/DDBJ databases">
        <authorList>
            <person name="Sun Q."/>
            <person name="Kim S."/>
        </authorList>
    </citation>
    <scope>NUCLEOTIDE SEQUENCE</scope>
    <source>
        <strain evidence="6">KCTC 23430</strain>
    </source>
</reference>
<feature type="region of interest" description="Disordered" evidence="4">
    <location>
        <begin position="185"/>
        <end position="206"/>
    </location>
</feature>
<feature type="domain" description="TNase-like" evidence="5">
    <location>
        <begin position="69"/>
        <end position="191"/>
    </location>
</feature>
<dbReference type="Pfam" id="PF00565">
    <property type="entry name" value="SNase"/>
    <property type="match status" value="1"/>
</dbReference>
<dbReference type="Gene3D" id="2.40.50.90">
    <property type="match status" value="1"/>
</dbReference>
<evidence type="ECO:0000256" key="1">
    <source>
        <dbReference type="ARBA" id="ARBA00022722"/>
    </source>
</evidence>
<dbReference type="RefSeq" id="WP_189475959.1">
    <property type="nucleotide sequence ID" value="NZ_BMYM01000001.1"/>
</dbReference>
<name>A0A918XFQ2_9GAMM</name>
<dbReference type="SUPFAM" id="SSF50199">
    <property type="entry name" value="Staphylococcal nuclease"/>
    <property type="match status" value="1"/>
</dbReference>
<keyword evidence="2" id="KW-0255">Endonuclease</keyword>
<dbReference type="GO" id="GO:0016787">
    <property type="term" value="F:hydrolase activity"/>
    <property type="evidence" value="ECO:0007669"/>
    <property type="project" value="UniProtKB-KW"/>
</dbReference>
<keyword evidence="1" id="KW-0540">Nuclease</keyword>